<evidence type="ECO:0000313" key="7">
    <source>
        <dbReference type="Proteomes" id="UP001152759"/>
    </source>
</evidence>
<name>A0A9P0EY67_BEMTA</name>
<sequence>MSEISSGLSAIWWLPGVMSLPAWFIYRLFRSKKKVSQLQGKVVLITGASSGLGEALALVFYLIGCRVILASRRQEELERVRSELMSYRKHSAVTTYPPFVLTLDLSDLNVLPDHVTRAMKAFGHIDILINNGGISFRGDINNTNIDVDMKVMLVNYFGQVAVTKALLPHMINRRSGHIVAISSVQGRIALPYRSAYAASKHALQAFCDTLRAEVAQHNIKVTVFSPGYIQTRLSLNAMTGTGETYGIMDETTANGYTPKQVANRILRAIVYEEKEVVMASYLPRIAIWLRTLLPSLYFNAMNRRALKEARHEKMKSK</sequence>
<dbReference type="KEGG" id="btab:109038804"/>
<protein>
    <recommendedName>
        <fullName evidence="8">Dehydrogenase/reductase SDR family protein 7-like</fullName>
    </recommendedName>
</protein>
<comment type="function">
    <text evidence="3">Putative oxidoreductase.</text>
</comment>
<dbReference type="GO" id="GO:0016491">
    <property type="term" value="F:oxidoreductase activity"/>
    <property type="evidence" value="ECO:0007669"/>
    <property type="project" value="UniProtKB-KW"/>
</dbReference>
<dbReference type="SUPFAM" id="SSF51735">
    <property type="entry name" value="NAD(P)-binding Rossmann-fold domains"/>
    <property type="match status" value="1"/>
</dbReference>
<evidence type="ECO:0008006" key="8">
    <source>
        <dbReference type="Google" id="ProtNLM"/>
    </source>
</evidence>
<dbReference type="PRINTS" id="PR00081">
    <property type="entry name" value="GDHRDH"/>
</dbReference>
<proteinExistence type="inferred from homology"/>
<keyword evidence="2" id="KW-0560">Oxidoreductase</keyword>
<organism evidence="6 7">
    <name type="scientific">Bemisia tabaci</name>
    <name type="common">Sweetpotato whitefly</name>
    <name type="synonym">Aleurodes tabaci</name>
    <dbReference type="NCBI Taxonomy" id="7038"/>
    <lineage>
        <taxon>Eukaryota</taxon>
        <taxon>Metazoa</taxon>
        <taxon>Ecdysozoa</taxon>
        <taxon>Arthropoda</taxon>
        <taxon>Hexapoda</taxon>
        <taxon>Insecta</taxon>
        <taxon>Pterygota</taxon>
        <taxon>Neoptera</taxon>
        <taxon>Paraneoptera</taxon>
        <taxon>Hemiptera</taxon>
        <taxon>Sternorrhyncha</taxon>
        <taxon>Aleyrodoidea</taxon>
        <taxon>Aleyrodidae</taxon>
        <taxon>Aleyrodinae</taxon>
        <taxon>Bemisia</taxon>
    </lineage>
</organism>
<dbReference type="InterPro" id="IPR020904">
    <property type="entry name" value="Sc_DH/Rdtase_CS"/>
</dbReference>
<dbReference type="EMBL" id="OU963862">
    <property type="protein sequence ID" value="CAH0380753.1"/>
    <property type="molecule type" value="Genomic_DNA"/>
</dbReference>
<keyword evidence="5" id="KW-0812">Transmembrane</keyword>
<comment type="similarity">
    <text evidence="1 4">Belongs to the short-chain dehydrogenases/reductases (SDR) family.</text>
</comment>
<dbReference type="PANTHER" id="PTHR44196">
    <property type="entry name" value="DEHYDROGENASE/REDUCTASE SDR FAMILY MEMBER 7B"/>
    <property type="match status" value="1"/>
</dbReference>
<dbReference type="PANTHER" id="PTHR44196:SF1">
    <property type="entry name" value="DEHYDROGENASE_REDUCTASE SDR FAMILY MEMBER 7B"/>
    <property type="match status" value="1"/>
</dbReference>
<feature type="transmembrane region" description="Helical" evidence="5">
    <location>
        <begin position="41"/>
        <end position="63"/>
    </location>
</feature>
<dbReference type="InterPro" id="IPR036291">
    <property type="entry name" value="NAD(P)-bd_dom_sf"/>
</dbReference>
<dbReference type="OrthoDB" id="5307821at2759"/>
<gene>
    <name evidence="6" type="ORF">BEMITA_LOCUS469</name>
</gene>
<accession>A0A9P0EY67</accession>
<keyword evidence="5" id="KW-0472">Membrane</keyword>
<evidence type="ECO:0000256" key="1">
    <source>
        <dbReference type="ARBA" id="ARBA00006484"/>
    </source>
</evidence>
<dbReference type="Proteomes" id="UP001152759">
    <property type="component" value="Chromosome 1"/>
</dbReference>
<evidence type="ECO:0000313" key="6">
    <source>
        <dbReference type="EMBL" id="CAH0380753.1"/>
    </source>
</evidence>
<dbReference type="Pfam" id="PF00106">
    <property type="entry name" value="adh_short"/>
    <property type="match status" value="1"/>
</dbReference>
<dbReference type="PRINTS" id="PR00080">
    <property type="entry name" value="SDRFAMILY"/>
</dbReference>
<dbReference type="CDD" id="cd05332">
    <property type="entry name" value="11beta-HSD1_like_SDR_c"/>
    <property type="match status" value="1"/>
</dbReference>
<evidence type="ECO:0000256" key="5">
    <source>
        <dbReference type="SAM" id="Phobius"/>
    </source>
</evidence>
<evidence type="ECO:0000256" key="3">
    <source>
        <dbReference type="ARBA" id="ARBA00037096"/>
    </source>
</evidence>
<keyword evidence="7" id="KW-1185">Reference proteome</keyword>
<evidence type="ECO:0000256" key="4">
    <source>
        <dbReference type="RuleBase" id="RU000363"/>
    </source>
</evidence>
<dbReference type="InterPro" id="IPR002347">
    <property type="entry name" value="SDR_fam"/>
</dbReference>
<dbReference type="GO" id="GO:0016020">
    <property type="term" value="C:membrane"/>
    <property type="evidence" value="ECO:0007669"/>
    <property type="project" value="TreeGrafter"/>
</dbReference>
<evidence type="ECO:0000256" key="2">
    <source>
        <dbReference type="ARBA" id="ARBA00023002"/>
    </source>
</evidence>
<dbReference type="NCBIfam" id="NF004825">
    <property type="entry name" value="PRK06181.1"/>
    <property type="match status" value="1"/>
</dbReference>
<reference evidence="6" key="1">
    <citation type="submission" date="2021-12" db="EMBL/GenBank/DDBJ databases">
        <authorList>
            <person name="King R."/>
        </authorList>
    </citation>
    <scope>NUCLEOTIDE SEQUENCE</scope>
</reference>
<dbReference type="Gene3D" id="3.40.50.720">
    <property type="entry name" value="NAD(P)-binding Rossmann-like Domain"/>
    <property type="match status" value="1"/>
</dbReference>
<keyword evidence="5" id="KW-1133">Transmembrane helix</keyword>
<dbReference type="PROSITE" id="PS00061">
    <property type="entry name" value="ADH_SHORT"/>
    <property type="match status" value="1"/>
</dbReference>
<feature type="transmembrane region" description="Helical" evidence="5">
    <location>
        <begin position="12"/>
        <end position="29"/>
    </location>
</feature>
<dbReference type="AlphaFoldDB" id="A0A9P0EY67"/>